<feature type="compositionally biased region" description="Basic and acidic residues" evidence="1">
    <location>
        <begin position="405"/>
        <end position="425"/>
    </location>
</feature>
<evidence type="ECO:0000256" key="1">
    <source>
        <dbReference type="SAM" id="MobiDB-lite"/>
    </source>
</evidence>
<evidence type="ECO:0000256" key="2">
    <source>
        <dbReference type="SAM" id="Phobius"/>
    </source>
</evidence>
<sequence>MISYIRGYYVITVEGIGIEKFLNHLIRNNIRIYNVNRTSNIKIEFCVDRRDMRAFKQVYRGSNYDIKVKQKTGIPFVLKRIYKLKGMWICAVISLLLLMSTSMFVTDIYIKVPEGIKQEEIRKELYNVGLKPGVYKRNIDRKEIRDYMMLKFDDIAYISINVKGTNIFVTVTRKAETLESKEKSNYCNIIAKKNGIIEKVIPRSGNQIAEVGSIVQKGDVLVSGSNTKSIPEVWASTFYEVSKSANCEDIIKEKTGNKKRVYTISFYDKKHTLRRNIKYKNYTIDNKEHKLTLGNYTFPIKVKVSTFNETKEVKIKIDKEKLKKDLSEKAQKELEYIIPASARIVNVEHDYKVNKNMLEYRITATTSENIAKVYNLSKSEAEQLIIEQNKPKEGEDAIPQNPNKRPIDDIRNEFEPKEEKNDKQNNIENNNQ</sequence>
<accession>A0A1G9P2Y7</accession>
<organism evidence="3 4">
    <name type="scientific">Romboutsia lituseburensis DSM 797</name>
    <dbReference type="NCBI Taxonomy" id="1121325"/>
    <lineage>
        <taxon>Bacteria</taxon>
        <taxon>Bacillati</taxon>
        <taxon>Bacillota</taxon>
        <taxon>Clostridia</taxon>
        <taxon>Peptostreptococcales</taxon>
        <taxon>Peptostreptococcaceae</taxon>
        <taxon>Romboutsia</taxon>
    </lineage>
</organism>
<dbReference type="Pfam" id="PF06898">
    <property type="entry name" value="YqfD"/>
    <property type="match status" value="1"/>
</dbReference>
<evidence type="ECO:0000313" key="4">
    <source>
        <dbReference type="Proteomes" id="UP000199068"/>
    </source>
</evidence>
<dbReference type="InterPro" id="IPR010690">
    <property type="entry name" value="YqfD"/>
</dbReference>
<dbReference type="STRING" id="1121325.SAMN04515677_104172"/>
<dbReference type="NCBIfam" id="TIGR02876">
    <property type="entry name" value="spore_yqfD"/>
    <property type="match status" value="1"/>
</dbReference>
<dbReference type="RefSeq" id="WP_092725516.1">
    <property type="nucleotide sequence ID" value="NZ_FNGW01000004.1"/>
</dbReference>
<proteinExistence type="predicted"/>
<keyword evidence="4" id="KW-1185">Reference proteome</keyword>
<dbReference type="EMBL" id="FNGW01000004">
    <property type="protein sequence ID" value="SDL92535.1"/>
    <property type="molecule type" value="Genomic_DNA"/>
</dbReference>
<reference evidence="3 4" key="1">
    <citation type="submission" date="2016-10" db="EMBL/GenBank/DDBJ databases">
        <authorList>
            <person name="de Groot N.N."/>
        </authorList>
    </citation>
    <scope>NUCLEOTIDE SEQUENCE [LARGE SCALE GENOMIC DNA]</scope>
    <source>
        <strain evidence="3 4">DSM 797</strain>
    </source>
</reference>
<dbReference type="PIRSF" id="PIRSF029895">
    <property type="entry name" value="SpoIV"/>
    <property type="match status" value="1"/>
</dbReference>
<name>A0A1G9P2Y7_9FIRM</name>
<gene>
    <name evidence="3" type="ORF">SAMN04515677_104172</name>
</gene>
<evidence type="ECO:0000313" key="3">
    <source>
        <dbReference type="EMBL" id="SDL92535.1"/>
    </source>
</evidence>
<protein>
    <submittedName>
        <fullName evidence="3">Similar to stage IV sporulation protein</fullName>
    </submittedName>
</protein>
<keyword evidence="2" id="KW-0472">Membrane</keyword>
<keyword evidence="2" id="KW-0812">Transmembrane</keyword>
<dbReference type="AlphaFoldDB" id="A0A1G9P2Y7"/>
<dbReference type="Proteomes" id="UP000199068">
    <property type="component" value="Unassembled WGS sequence"/>
</dbReference>
<feature type="region of interest" description="Disordered" evidence="1">
    <location>
        <begin position="387"/>
        <end position="432"/>
    </location>
</feature>
<keyword evidence="2" id="KW-1133">Transmembrane helix</keyword>
<feature type="transmembrane region" description="Helical" evidence="2">
    <location>
        <begin position="88"/>
        <end position="110"/>
    </location>
</feature>